<evidence type="ECO:0000313" key="2">
    <source>
        <dbReference type="Proteomes" id="UP000582974"/>
    </source>
</evidence>
<organism evidence="1 2">
    <name type="scientific">Haloechinothrix aidingensis</name>
    <dbReference type="NCBI Taxonomy" id="2752311"/>
    <lineage>
        <taxon>Bacteria</taxon>
        <taxon>Bacillati</taxon>
        <taxon>Actinomycetota</taxon>
        <taxon>Actinomycetes</taxon>
        <taxon>Pseudonocardiales</taxon>
        <taxon>Pseudonocardiaceae</taxon>
        <taxon>Haloechinothrix</taxon>
    </lineage>
</organism>
<dbReference type="AlphaFoldDB" id="A0A838AAK7"/>
<dbReference type="Proteomes" id="UP000582974">
    <property type="component" value="Unassembled WGS sequence"/>
</dbReference>
<keyword evidence="2" id="KW-1185">Reference proteome</keyword>
<evidence type="ECO:0000313" key="1">
    <source>
        <dbReference type="EMBL" id="MBA0126270.1"/>
    </source>
</evidence>
<sequence>MTGDAVTTTYPTCSTPGCDQEIYLHPGERTVCAGCQHRGGPPPPPPEPETHEVVVDWGPVPSCHCGRPVSRPDVSGDRCLRCSRENR</sequence>
<name>A0A838AAK7_9PSEU</name>
<gene>
    <name evidence="1" type="ORF">H0B56_12030</name>
</gene>
<dbReference type="EMBL" id="JACCKD010000004">
    <property type="protein sequence ID" value="MBA0126270.1"/>
    <property type="molecule type" value="Genomic_DNA"/>
</dbReference>
<dbReference type="RefSeq" id="WP_180893109.1">
    <property type="nucleotide sequence ID" value="NZ_JACCKD010000004.1"/>
</dbReference>
<proteinExistence type="predicted"/>
<accession>A0A838AAK7</accession>
<comment type="caution">
    <text evidence="1">The sequence shown here is derived from an EMBL/GenBank/DDBJ whole genome shotgun (WGS) entry which is preliminary data.</text>
</comment>
<reference evidence="1 2" key="1">
    <citation type="submission" date="2020-07" db="EMBL/GenBank/DDBJ databases">
        <title>Genome of Haloechinothrix sp.</title>
        <authorList>
            <person name="Tang S.-K."/>
            <person name="Yang L."/>
            <person name="Zhu W.-Y."/>
        </authorList>
    </citation>
    <scope>NUCLEOTIDE SEQUENCE [LARGE SCALE GENOMIC DNA]</scope>
    <source>
        <strain evidence="1 2">YIM 98757</strain>
    </source>
</reference>
<protein>
    <submittedName>
        <fullName evidence="1">Uncharacterized protein</fullName>
    </submittedName>
</protein>